<evidence type="ECO:0000313" key="3">
    <source>
        <dbReference type="EMBL" id="QNO48733.1"/>
    </source>
</evidence>
<name>A0A7G9YL49_9EURY</name>
<dbReference type="AlphaFoldDB" id="A0A7G9YL49"/>
<protein>
    <submittedName>
        <fullName evidence="3">Uncharacterized protein</fullName>
    </submittedName>
</protein>
<dbReference type="EMBL" id="MT631360">
    <property type="protein sequence ID" value="QNO48733.1"/>
    <property type="molecule type" value="Genomic_DNA"/>
</dbReference>
<organism evidence="3">
    <name type="scientific">Candidatus Methanogaster sp. ANME-2c ERB4</name>
    <dbReference type="NCBI Taxonomy" id="2759911"/>
    <lineage>
        <taxon>Archaea</taxon>
        <taxon>Methanobacteriati</taxon>
        <taxon>Methanobacteriota</taxon>
        <taxon>Stenosarchaea group</taxon>
        <taxon>Methanomicrobia</taxon>
        <taxon>Methanosarcinales</taxon>
        <taxon>ANME-2 cluster</taxon>
        <taxon>Candidatus Methanogasteraceae</taxon>
        <taxon>Candidatus Methanogaster</taxon>
    </lineage>
</organism>
<proteinExistence type="predicted"/>
<evidence type="ECO:0000313" key="1">
    <source>
        <dbReference type="EMBL" id="QNO41315.1"/>
    </source>
</evidence>
<dbReference type="EMBL" id="MT630748">
    <property type="protein sequence ID" value="QNO42514.1"/>
    <property type="molecule type" value="Genomic_DNA"/>
</dbReference>
<dbReference type="EMBL" id="MT630619">
    <property type="protein sequence ID" value="QNO41315.1"/>
    <property type="molecule type" value="Genomic_DNA"/>
</dbReference>
<gene>
    <name evidence="3" type="ORF">IBEPLGGF_00013</name>
    <name evidence="2" type="ORF">KMCHGNIM_00004</name>
    <name evidence="1" type="ORF">LBIJHIGM_00005</name>
</gene>
<accession>A0A7G9YL49</accession>
<sequence length="225" mass="25682">MRVVRDWDESAELWSFVGTGDGTDEFPTLKAMAERYDRTCTLLFPKASRRKKTGLSVLDSINTVITKTSPKINTFLFLIDREHIVQGVKKRDVTRLNNNKIQGMIEKRLSNKHVRILETDDNTPDGTFIIKGKLGSRILQIYIVIFGIKSIEDEILTLIKLEKDITIPPGKKNIRDFFEERFHTRSIGRGAGKLIIEADESNIQKSFPGLTFILNVIENQCSKNN</sequence>
<evidence type="ECO:0000313" key="2">
    <source>
        <dbReference type="EMBL" id="QNO42514.1"/>
    </source>
</evidence>
<reference evidence="3" key="1">
    <citation type="submission" date="2020-06" db="EMBL/GenBank/DDBJ databases">
        <title>Unique genomic features of the anaerobic methanotrophic archaea.</title>
        <authorList>
            <person name="Chadwick G.L."/>
            <person name="Skennerton C.T."/>
            <person name="Laso-Perez R."/>
            <person name="Leu A.O."/>
            <person name="Speth D.R."/>
            <person name="Yu H."/>
            <person name="Morgan-Lang C."/>
            <person name="Hatzenpichler R."/>
            <person name="Goudeau D."/>
            <person name="Malmstrom R."/>
            <person name="Brazelton W.J."/>
            <person name="Woyke T."/>
            <person name="Hallam S.J."/>
            <person name="Tyson G.W."/>
            <person name="Wegener G."/>
            <person name="Boetius A."/>
            <person name="Orphan V."/>
        </authorList>
    </citation>
    <scope>NUCLEOTIDE SEQUENCE</scope>
</reference>